<dbReference type="AlphaFoldDB" id="A0A512MD24"/>
<proteinExistence type="predicted"/>
<keyword evidence="2" id="KW-1185">Reference proteome</keyword>
<comment type="caution">
    <text evidence="1">The sequence shown here is derived from an EMBL/GenBank/DDBJ whole genome shotgun (WGS) entry which is preliminary data.</text>
</comment>
<name>A0A512MD24_9BACT</name>
<dbReference type="Proteomes" id="UP000321577">
    <property type="component" value="Unassembled WGS sequence"/>
</dbReference>
<evidence type="ECO:0000313" key="1">
    <source>
        <dbReference type="EMBL" id="GEP44271.1"/>
    </source>
</evidence>
<gene>
    <name evidence="1" type="ORF">BGE01nite_35620</name>
</gene>
<protein>
    <submittedName>
        <fullName evidence="1">Uncharacterized protein</fullName>
    </submittedName>
</protein>
<organism evidence="1 2">
    <name type="scientific">Brevifollis gellanilyticus</name>
    <dbReference type="NCBI Taxonomy" id="748831"/>
    <lineage>
        <taxon>Bacteria</taxon>
        <taxon>Pseudomonadati</taxon>
        <taxon>Verrucomicrobiota</taxon>
        <taxon>Verrucomicrobiia</taxon>
        <taxon>Verrucomicrobiales</taxon>
        <taxon>Verrucomicrobiaceae</taxon>
    </lineage>
</organism>
<accession>A0A512MD24</accession>
<reference evidence="1 2" key="1">
    <citation type="submission" date="2019-07" db="EMBL/GenBank/DDBJ databases">
        <title>Whole genome shotgun sequence of Brevifollis gellanilyticus NBRC 108608.</title>
        <authorList>
            <person name="Hosoyama A."/>
            <person name="Uohara A."/>
            <person name="Ohji S."/>
            <person name="Ichikawa N."/>
        </authorList>
    </citation>
    <scope>NUCLEOTIDE SEQUENCE [LARGE SCALE GENOMIC DNA]</scope>
    <source>
        <strain evidence="1 2">NBRC 108608</strain>
    </source>
</reference>
<sequence length="61" mass="6938">MGKAPWLSAEVSNNADRSRRKLMVKQLGEEVIAPEIYAFDKRKVDLHQLAITGLQPRMDTN</sequence>
<evidence type="ECO:0000313" key="2">
    <source>
        <dbReference type="Proteomes" id="UP000321577"/>
    </source>
</evidence>
<dbReference type="EMBL" id="BKAG01000027">
    <property type="protein sequence ID" value="GEP44271.1"/>
    <property type="molecule type" value="Genomic_DNA"/>
</dbReference>